<dbReference type="OrthoDB" id="5298112at2"/>
<organism evidence="2 3">
    <name type="scientific">Pusillimonas noertemannii</name>
    <dbReference type="NCBI Taxonomy" id="305977"/>
    <lineage>
        <taxon>Bacteria</taxon>
        <taxon>Pseudomonadati</taxon>
        <taxon>Pseudomonadota</taxon>
        <taxon>Betaproteobacteria</taxon>
        <taxon>Burkholderiales</taxon>
        <taxon>Alcaligenaceae</taxon>
        <taxon>Pusillimonas</taxon>
    </lineage>
</organism>
<feature type="region of interest" description="Disordered" evidence="1">
    <location>
        <begin position="189"/>
        <end position="212"/>
    </location>
</feature>
<dbReference type="Pfam" id="PF06835">
    <property type="entry name" value="LptC"/>
    <property type="match status" value="1"/>
</dbReference>
<evidence type="ECO:0000256" key="1">
    <source>
        <dbReference type="SAM" id="MobiDB-lite"/>
    </source>
</evidence>
<protein>
    <submittedName>
        <fullName evidence="2">Lipopolysaccharide export system protein LptC</fullName>
    </submittedName>
</protein>
<dbReference type="NCBIfam" id="TIGR04409">
    <property type="entry name" value="LptC_YrbK"/>
    <property type="match status" value="1"/>
</dbReference>
<dbReference type="Proteomes" id="UP000246145">
    <property type="component" value="Unassembled WGS sequence"/>
</dbReference>
<dbReference type="GO" id="GO:0005886">
    <property type="term" value="C:plasma membrane"/>
    <property type="evidence" value="ECO:0007669"/>
    <property type="project" value="InterPro"/>
</dbReference>
<proteinExistence type="predicted"/>
<sequence>MKERLPALIAIALLFVLVAGTWWAADYTQRAVHIEPPRRITHEPDAWSSNFVMVRADANGMAINRMEGDYLRHFPDDDSYEVTQARAIGQRADSPITVATSNMAIMDRDGTRITMRGNAHLHRQPYDDRPALDVKSEELILLPDEDVAYTNLRAVVVNGKSTMVGTGMRYDNANRILKVFSSTDVRISAEDSQAARSKNQGSQDNNHESTTP</sequence>
<evidence type="ECO:0000313" key="3">
    <source>
        <dbReference type="Proteomes" id="UP000246145"/>
    </source>
</evidence>
<evidence type="ECO:0000313" key="2">
    <source>
        <dbReference type="EMBL" id="PVY62452.1"/>
    </source>
</evidence>
<comment type="caution">
    <text evidence="2">The sequence shown here is derived from an EMBL/GenBank/DDBJ whole genome shotgun (WGS) entry which is preliminary data.</text>
</comment>
<reference evidence="2 3" key="1">
    <citation type="submission" date="2018-04" db="EMBL/GenBank/DDBJ databases">
        <title>Genomic Encyclopedia of Type Strains, Phase IV (KMG-IV): sequencing the most valuable type-strain genomes for metagenomic binning, comparative biology and taxonomic classification.</title>
        <authorList>
            <person name="Goeker M."/>
        </authorList>
    </citation>
    <scope>NUCLEOTIDE SEQUENCE [LARGE SCALE GENOMIC DNA]</scope>
    <source>
        <strain evidence="2 3">DSM 10065</strain>
    </source>
</reference>
<keyword evidence="3" id="KW-1185">Reference proteome</keyword>
<dbReference type="AlphaFoldDB" id="A0A2U1CN75"/>
<dbReference type="RefSeq" id="WP_017524884.1">
    <property type="nucleotide sequence ID" value="NZ_JACCEX010000002.1"/>
</dbReference>
<dbReference type="InterPro" id="IPR010664">
    <property type="entry name" value="LipoPS_assembly_LptC-rel"/>
</dbReference>
<dbReference type="STRING" id="1231391.GCA_000308195_02533"/>
<dbReference type="Gene3D" id="2.60.450.10">
    <property type="entry name" value="Lipopolysaccharide (LPS) transport protein A like domain"/>
    <property type="match status" value="1"/>
</dbReference>
<accession>A0A2U1CN75</accession>
<dbReference type="GO" id="GO:0015221">
    <property type="term" value="F:lipopolysaccharide transmembrane transporter activity"/>
    <property type="evidence" value="ECO:0007669"/>
    <property type="project" value="InterPro"/>
</dbReference>
<dbReference type="InterPro" id="IPR026265">
    <property type="entry name" value="LptC"/>
</dbReference>
<gene>
    <name evidence="2" type="ORF">C7440_1946</name>
</gene>
<name>A0A2U1CN75_9BURK</name>
<dbReference type="EMBL" id="QEKO01000002">
    <property type="protein sequence ID" value="PVY62452.1"/>
    <property type="molecule type" value="Genomic_DNA"/>
</dbReference>